<reference evidence="1 2" key="1">
    <citation type="submission" date="2018-06" db="EMBL/GenBank/DDBJ databases">
        <title>Genomic Encyclopedia of Type Strains, Phase III (KMG-III): the genomes of soil and plant-associated and newly described type strains.</title>
        <authorList>
            <person name="Whitman W."/>
        </authorList>
    </citation>
    <scope>NUCLEOTIDE SEQUENCE [LARGE SCALE GENOMIC DNA]</scope>
    <source>
        <strain evidence="1 2">CECT 7646</strain>
    </source>
</reference>
<dbReference type="Pfam" id="PF14518">
    <property type="entry name" value="Haem_oxygenas_2"/>
    <property type="match status" value="1"/>
</dbReference>
<organism evidence="1 2">
    <name type="scientific">Xylophilus ampelinus</name>
    <dbReference type="NCBI Taxonomy" id="54067"/>
    <lineage>
        <taxon>Bacteria</taxon>
        <taxon>Pseudomonadati</taxon>
        <taxon>Pseudomonadota</taxon>
        <taxon>Betaproteobacteria</taxon>
        <taxon>Burkholderiales</taxon>
        <taxon>Xylophilus</taxon>
    </lineage>
</organism>
<sequence>MVDASQVECALPDSIDGLAAWMESGTAVVGARYQEYLADRKAGAPRRFFRNRSHALAFLRGVAPTKMVDGAWLYGVLRHWQNPRYADLVRTYIEELGDGRADRNHVLLFRQLLATHGLEHWQDLPDDHYTQGAIQLALAAHTDALLPEVIGFNLGYEQLPLHLPITAYELNELGIDPYYFTLHVTVDNADTGHALRAVQAVQTAMPRLGDPDAFWQRVRNGFRLNELGAGIHGVIGGFDIQDEIERIFKRKSVAGHGAHSDYCRVAGRSVNDWLSQPSRVPGFLQALEQSGWIVRNAPPQESRFWRLLDGDHAEMFGVFSTYELQVIQDWLRGDASADGAALVPPSAAPVAPEGATPLRRPRSFRAQQRLDSARNASAAAAPSPESMLDVDVDALQVQMAQAPDSQTLARLLVAEMAPSRHWMPAGLLATQRFVALAHV</sequence>
<keyword evidence="2" id="KW-1185">Reference proteome</keyword>
<accession>A0A318SGR7</accession>
<proteinExistence type="predicted"/>
<comment type="caution">
    <text evidence="1">The sequence shown here is derived from an EMBL/GenBank/DDBJ whole genome shotgun (WGS) entry which is preliminary data.</text>
</comment>
<evidence type="ECO:0000313" key="1">
    <source>
        <dbReference type="EMBL" id="PYE73766.1"/>
    </source>
</evidence>
<evidence type="ECO:0000313" key="2">
    <source>
        <dbReference type="Proteomes" id="UP000247540"/>
    </source>
</evidence>
<gene>
    <name evidence="1" type="ORF">DFQ15_1323</name>
</gene>
<dbReference type="Proteomes" id="UP000247540">
    <property type="component" value="Unassembled WGS sequence"/>
</dbReference>
<dbReference type="EMBL" id="QJTC01000032">
    <property type="protein sequence ID" value="PYE73766.1"/>
    <property type="molecule type" value="Genomic_DNA"/>
</dbReference>
<dbReference type="Gene3D" id="1.20.910.10">
    <property type="entry name" value="Heme oxygenase-like"/>
    <property type="match status" value="1"/>
</dbReference>
<dbReference type="AlphaFoldDB" id="A0A318SGR7"/>
<protein>
    <submittedName>
        <fullName evidence="1">Heme oxygenase-like protein</fullName>
    </submittedName>
</protein>
<dbReference type="InterPro" id="IPR016084">
    <property type="entry name" value="Haem_Oase-like_multi-hlx"/>
</dbReference>
<dbReference type="SMART" id="SM01236">
    <property type="entry name" value="Haem_oxygenase_2"/>
    <property type="match status" value="1"/>
</dbReference>
<dbReference type="RefSeq" id="WP_374941035.1">
    <property type="nucleotide sequence ID" value="NZ_JAMOFZ010000031.1"/>
</dbReference>
<name>A0A318SGR7_9BURK</name>